<evidence type="ECO:0000313" key="1">
    <source>
        <dbReference type="EMBL" id="GLF95540.1"/>
    </source>
</evidence>
<reference evidence="1 2" key="1">
    <citation type="submission" date="2022-10" db="EMBL/GenBank/DDBJ databases">
        <title>Draft genome sequence of Streptomyces sp. YSPA8.</title>
        <authorList>
            <person name="Moriuchi R."/>
            <person name="Dohra H."/>
            <person name="Yamamura H."/>
            <person name="Kodani S."/>
        </authorList>
    </citation>
    <scope>NUCLEOTIDE SEQUENCE [LARGE SCALE GENOMIC DNA]</scope>
    <source>
        <strain evidence="1 2">YSPA8</strain>
    </source>
</reference>
<organism evidence="1 2">
    <name type="scientific">Streptomyces yaizuensis</name>
    <dbReference type="NCBI Taxonomy" id="2989713"/>
    <lineage>
        <taxon>Bacteria</taxon>
        <taxon>Bacillati</taxon>
        <taxon>Actinomycetota</taxon>
        <taxon>Actinomycetes</taxon>
        <taxon>Kitasatosporales</taxon>
        <taxon>Streptomycetaceae</taxon>
        <taxon>Streptomyces</taxon>
    </lineage>
</organism>
<evidence type="ECO:0000313" key="2">
    <source>
        <dbReference type="Proteomes" id="UP001291653"/>
    </source>
</evidence>
<dbReference type="EMBL" id="BSBI01000005">
    <property type="protein sequence ID" value="GLF95540.1"/>
    <property type="molecule type" value="Genomic_DNA"/>
</dbReference>
<comment type="caution">
    <text evidence="1">The sequence shown here is derived from an EMBL/GenBank/DDBJ whole genome shotgun (WGS) entry which is preliminary data.</text>
</comment>
<name>A0ABQ5NZB2_9ACTN</name>
<keyword evidence="2" id="KW-1185">Reference proteome</keyword>
<proteinExistence type="predicted"/>
<gene>
    <name evidence="1" type="ORF">SYYSPA8_14605</name>
</gene>
<dbReference type="Proteomes" id="UP001291653">
    <property type="component" value="Unassembled WGS sequence"/>
</dbReference>
<accession>A0ABQ5NZB2</accession>
<protein>
    <submittedName>
        <fullName evidence="1">Uncharacterized protein</fullName>
    </submittedName>
</protein>
<sequence length="30" mass="3248">MDGPAVYIAEDGQDHYLPPTVATELEWSAA</sequence>